<dbReference type="Pfam" id="PF00072">
    <property type="entry name" value="Response_reg"/>
    <property type="match status" value="1"/>
</dbReference>
<dbReference type="GO" id="GO:0006355">
    <property type="term" value="P:regulation of DNA-templated transcription"/>
    <property type="evidence" value="ECO:0007669"/>
    <property type="project" value="InterPro"/>
</dbReference>
<evidence type="ECO:0000256" key="1">
    <source>
        <dbReference type="ARBA" id="ARBA00022553"/>
    </source>
</evidence>
<protein>
    <submittedName>
        <fullName evidence="10">Response regulator transcription factor</fullName>
    </submittedName>
</protein>
<feature type="domain" description="OmpR/PhoB-type" evidence="9">
    <location>
        <begin position="132"/>
        <end position="231"/>
    </location>
</feature>
<evidence type="ECO:0000256" key="2">
    <source>
        <dbReference type="ARBA" id="ARBA00023012"/>
    </source>
</evidence>
<dbReference type="GO" id="GO:0000976">
    <property type="term" value="F:transcription cis-regulatory region binding"/>
    <property type="evidence" value="ECO:0007669"/>
    <property type="project" value="TreeGrafter"/>
</dbReference>
<evidence type="ECO:0000256" key="6">
    <source>
        <dbReference type="PROSITE-ProRule" id="PRU00169"/>
    </source>
</evidence>
<dbReference type="InterPro" id="IPR039420">
    <property type="entry name" value="WalR-like"/>
</dbReference>
<evidence type="ECO:0000256" key="5">
    <source>
        <dbReference type="ARBA" id="ARBA00023163"/>
    </source>
</evidence>
<organism evidence="10 11">
    <name type="scientific">Anaeromonas frigoriresistens</name>
    <dbReference type="NCBI Taxonomy" id="2683708"/>
    <lineage>
        <taxon>Bacteria</taxon>
        <taxon>Bacillati</taxon>
        <taxon>Bacillota</taxon>
        <taxon>Tissierellia</taxon>
        <taxon>Tissierellales</taxon>
        <taxon>Thermohalobacteraceae</taxon>
        <taxon>Anaeromonas</taxon>
    </lineage>
</organism>
<dbReference type="Gene3D" id="3.40.50.2300">
    <property type="match status" value="1"/>
</dbReference>
<gene>
    <name evidence="10" type="ORF">GOQ27_09775</name>
</gene>
<keyword evidence="5" id="KW-0804">Transcription</keyword>
<dbReference type="PANTHER" id="PTHR48111">
    <property type="entry name" value="REGULATOR OF RPOS"/>
    <property type="match status" value="1"/>
</dbReference>
<dbReference type="PROSITE" id="PS50110">
    <property type="entry name" value="RESPONSE_REGULATORY"/>
    <property type="match status" value="1"/>
</dbReference>
<keyword evidence="11" id="KW-1185">Reference proteome</keyword>
<evidence type="ECO:0000256" key="4">
    <source>
        <dbReference type="ARBA" id="ARBA00023125"/>
    </source>
</evidence>
<evidence type="ECO:0000313" key="10">
    <source>
        <dbReference type="EMBL" id="MBS4538753.1"/>
    </source>
</evidence>
<dbReference type="Proteomes" id="UP000724672">
    <property type="component" value="Unassembled WGS sequence"/>
</dbReference>
<proteinExistence type="predicted"/>
<keyword evidence="3" id="KW-0805">Transcription regulation</keyword>
<dbReference type="InterPro" id="IPR001867">
    <property type="entry name" value="OmpR/PhoB-type_DNA-bd"/>
</dbReference>
<keyword evidence="2" id="KW-0902">Two-component regulatory system</keyword>
<sequence>MKDNINILVVEDDADINNLLHKILSKQGYNVRSAYSGSEAKFCLEQQEYHLVLLDLMIPGITGEELISDIRNVKTIPILVISAKPGQDIKVEVLRLGADDFISKPFDIEEVVARVESQLRRYLIFSNGDNNSNIFKHKNLVLNTETFEVEVKGQAIAVTAREFKLLKIMMSHPNKVFTKANLFESVWDSEYLGDDNTVNVHMSNLRSKLAKADPDTEYIHTVWGIGFKMNDKT</sequence>
<dbReference type="SMART" id="SM00448">
    <property type="entry name" value="REC"/>
    <property type="match status" value="1"/>
</dbReference>
<evidence type="ECO:0000259" key="8">
    <source>
        <dbReference type="PROSITE" id="PS50110"/>
    </source>
</evidence>
<reference evidence="10" key="1">
    <citation type="submission" date="2019-12" db="EMBL/GenBank/DDBJ databases">
        <title>Clostridiaceae gen. nov. sp. nov., isolated from sediment in Xinjiang, China.</title>
        <authorList>
            <person name="Zhang R."/>
        </authorList>
    </citation>
    <scope>NUCLEOTIDE SEQUENCE</scope>
    <source>
        <strain evidence="10">D2Q-11</strain>
    </source>
</reference>
<dbReference type="InterPro" id="IPR011006">
    <property type="entry name" value="CheY-like_superfamily"/>
</dbReference>
<dbReference type="InterPro" id="IPR001789">
    <property type="entry name" value="Sig_transdc_resp-reg_receiver"/>
</dbReference>
<evidence type="ECO:0000313" key="11">
    <source>
        <dbReference type="Proteomes" id="UP000724672"/>
    </source>
</evidence>
<dbReference type="Pfam" id="PF00486">
    <property type="entry name" value="Trans_reg_C"/>
    <property type="match status" value="1"/>
</dbReference>
<dbReference type="AlphaFoldDB" id="A0A942UUD0"/>
<dbReference type="RefSeq" id="WP_203366679.1">
    <property type="nucleotide sequence ID" value="NZ_WSFT01000037.1"/>
</dbReference>
<dbReference type="SMART" id="SM00862">
    <property type="entry name" value="Trans_reg_C"/>
    <property type="match status" value="1"/>
</dbReference>
<keyword evidence="1 6" id="KW-0597">Phosphoprotein</keyword>
<feature type="modified residue" description="4-aspartylphosphate" evidence="6">
    <location>
        <position position="55"/>
    </location>
</feature>
<comment type="caution">
    <text evidence="10">The sequence shown here is derived from an EMBL/GenBank/DDBJ whole genome shotgun (WGS) entry which is preliminary data.</text>
</comment>
<name>A0A942UUD0_9FIRM</name>
<feature type="DNA-binding region" description="OmpR/PhoB-type" evidence="7">
    <location>
        <begin position="132"/>
        <end position="231"/>
    </location>
</feature>
<evidence type="ECO:0000256" key="7">
    <source>
        <dbReference type="PROSITE-ProRule" id="PRU01091"/>
    </source>
</evidence>
<dbReference type="EMBL" id="WSFT01000037">
    <property type="protein sequence ID" value="MBS4538753.1"/>
    <property type="molecule type" value="Genomic_DNA"/>
</dbReference>
<dbReference type="PROSITE" id="PS51755">
    <property type="entry name" value="OMPR_PHOB"/>
    <property type="match status" value="1"/>
</dbReference>
<dbReference type="GO" id="GO:0005829">
    <property type="term" value="C:cytosol"/>
    <property type="evidence" value="ECO:0007669"/>
    <property type="project" value="TreeGrafter"/>
</dbReference>
<dbReference type="CDD" id="cd00383">
    <property type="entry name" value="trans_reg_C"/>
    <property type="match status" value="1"/>
</dbReference>
<accession>A0A942UUD0</accession>
<dbReference type="GO" id="GO:0000156">
    <property type="term" value="F:phosphorelay response regulator activity"/>
    <property type="evidence" value="ECO:0007669"/>
    <property type="project" value="TreeGrafter"/>
</dbReference>
<keyword evidence="4 7" id="KW-0238">DNA-binding</keyword>
<dbReference type="FunFam" id="1.10.10.10:FF:000018">
    <property type="entry name" value="DNA-binding response regulator ResD"/>
    <property type="match status" value="1"/>
</dbReference>
<evidence type="ECO:0000256" key="3">
    <source>
        <dbReference type="ARBA" id="ARBA00023015"/>
    </source>
</evidence>
<dbReference type="InterPro" id="IPR036388">
    <property type="entry name" value="WH-like_DNA-bd_sf"/>
</dbReference>
<evidence type="ECO:0000259" key="9">
    <source>
        <dbReference type="PROSITE" id="PS51755"/>
    </source>
</evidence>
<dbReference type="SUPFAM" id="SSF52172">
    <property type="entry name" value="CheY-like"/>
    <property type="match status" value="1"/>
</dbReference>
<dbReference type="PANTHER" id="PTHR48111:SF2">
    <property type="entry name" value="RESPONSE REGULATOR SAER"/>
    <property type="match status" value="1"/>
</dbReference>
<dbReference type="GO" id="GO:0032993">
    <property type="term" value="C:protein-DNA complex"/>
    <property type="evidence" value="ECO:0007669"/>
    <property type="project" value="TreeGrafter"/>
</dbReference>
<feature type="domain" description="Response regulatory" evidence="8">
    <location>
        <begin position="6"/>
        <end position="119"/>
    </location>
</feature>
<dbReference type="Gene3D" id="1.10.10.10">
    <property type="entry name" value="Winged helix-like DNA-binding domain superfamily/Winged helix DNA-binding domain"/>
    <property type="match status" value="1"/>
</dbReference>